<dbReference type="EMBL" id="MGDB01000080">
    <property type="protein sequence ID" value="OGL41029.1"/>
    <property type="molecule type" value="Genomic_DNA"/>
</dbReference>
<name>A0A1F7RHL4_9BACT</name>
<dbReference type="Gene3D" id="3.40.710.10">
    <property type="entry name" value="DD-peptidase/beta-lactamase superfamily"/>
    <property type="match status" value="1"/>
</dbReference>
<dbReference type="Gene3D" id="1.10.150.770">
    <property type="match status" value="1"/>
</dbReference>
<dbReference type="InterPro" id="IPR001460">
    <property type="entry name" value="PCN-bd_Tpept"/>
</dbReference>
<dbReference type="Gene3D" id="3.90.1310.10">
    <property type="entry name" value="Penicillin-binding protein 2a (Domain 2)"/>
    <property type="match status" value="1"/>
</dbReference>
<dbReference type="SUPFAM" id="SSF56519">
    <property type="entry name" value="Penicillin binding protein dimerisation domain"/>
    <property type="match status" value="1"/>
</dbReference>
<evidence type="ECO:0008006" key="8">
    <source>
        <dbReference type="Google" id="ProtNLM"/>
    </source>
</evidence>
<feature type="region of interest" description="Disordered" evidence="3">
    <location>
        <begin position="564"/>
        <end position="605"/>
    </location>
</feature>
<feature type="domain" description="Penicillin-binding protein dimerisation" evidence="5">
    <location>
        <begin position="56"/>
        <end position="201"/>
    </location>
</feature>
<dbReference type="InterPro" id="IPR036138">
    <property type="entry name" value="PBP_dimer_sf"/>
</dbReference>
<dbReference type="InterPro" id="IPR012338">
    <property type="entry name" value="Beta-lactam/transpept-like"/>
</dbReference>
<evidence type="ECO:0000256" key="2">
    <source>
        <dbReference type="ARBA" id="ARBA00023136"/>
    </source>
</evidence>
<evidence type="ECO:0000313" key="6">
    <source>
        <dbReference type="EMBL" id="OGL41029.1"/>
    </source>
</evidence>
<accession>A0A1F7RHL4</accession>
<dbReference type="Gene3D" id="3.30.450.330">
    <property type="match status" value="1"/>
</dbReference>
<feature type="domain" description="Penicillin-binding protein transpeptidase" evidence="4">
    <location>
        <begin position="242"/>
        <end position="549"/>
    </location>
</feature>
<evidence type="ECO:0000256" key="1">
    <source>
        <dbReference type="ARBA" id="ARBA00004370"/>
    </source>
</evidence>
<dbReference type="GO" id="GO:0005886">
    <property type="term" value="C:plasma membrane"/>
    <property type="evidence" value="ECO:0007669"/>
    <property type="project" value="TreeGrafter"/>
</dbReference>
<reference evidence="6 7" key="1">
    <citation type="journal article" date="2016" name="Nat. Commun.">
        <title>Thousands of microbial genomes shed light on interconnected biogeochemical processes in an aquifer system.</title>
        <authorList>
            <person name="Anantharaman K."/>
            <person name="Brown C.T."/>
            <person name="Hug L.A."/>
            <person name="Sharon I."/>
            <person name="Castelle C.J."/>
            <person name="Probst A.J."/>
            <person name="Thomas B.C."/>
            <person name="Singh A."/>
            <person name="Wilkins M.J."/>
            <person name="Karaoz U."/>
            <person name="Brodie E.L."/>
            <person name="Williams K.H."/>
            <person name="Hubbard S.S."/>
            <person name="Banfield J.F."/>
        </authorList>
    </citation>
    <scope>NUCLEOTIDE SEQUENCE [LARGE SCALE GENOMIC DNA]</scope>
</reference>
<dbReference type="Pfam" id="PF03717">
    <property type="entry name" value="PBP_dimer"/>
    <property type="match status" value="1"/>
</dbReference>
<evidence type="ECO:0000259" key="4">
    <source>
        <dbReference type="Pfam" id="PF00905"/>
    </source>
</evidence>
<evidence type="ECO:0000259" key="5">
    <source>
        <dbReference type="Pfam" id="PF03717"/>
    </source>
</evidence>
<comment type="caution">
    <text evidence="6">The sequence shown here is derived from an EMBL/GenBank/DDBJ whole genome shotgun (WGS) entry which is preliminary data.</text>
</comment>
<comment type="subcellular location">
    <subcellularLocation>
        <location evidence="1">Membrane</location>
    </subcellularLocation>
</comment>
<proteinExistence type="predicted"/>
<protein>
    <recommendedName>
        <fullName evidence="8">Penicillin-binding protein</fullName>
    </recommendedName>
</protein>
<gene>
    <name evidence="6" type="ORF">A2042_09830</name>
</gene>
<dbReference type="Pfam" id="PF00905">
    <property type="entry name" value="Transpeptidase"/>
    <property type="match status" value="1"/>
</dbReference>
<dbReference type="GO" id="GO:0071555">
    <property type="term" value="P:cell wall organization"/>
    <property type="evidence" value="ECO:0007669"/>
    <property type="project" value="TreeGrafter"/>
</dbReference>
<dbReference type="Proteomes" id="UP000178526">
    <property type="component" value="Unassembled WGS sequence"/>
</dbReference>
<dbReference type="PANTHER" id="PTHR30627:SF1">
    <property type="entry name" value="PEPTIDOGLYCAN D,D-TRANSPEPTIDASE FTSI"/>
    <property type="match status" value="1"/>
</dbReference>
<dbReference type="SUPFAM" id="SSF56601">
    <property type="entry name" value="beta-lactamase/transpeptidase-like"/>
    <property type="match status" value="1"/>
</dbReference>
<evidence type="ECO:0000256" key="3">
    <source>
        <dbReference type="SAM" id="MobiDB-lite"/>
    </source>
</evidence>
<keyword evidence="2" id="KW-0472">Membrane</keyword>
<dbReference type="PANTHER" id="PTHR30627">
    <property type="entry name" value="PEPTIDOGLYCAN D,D-TRANSPEPTIDASE"/>
    <property type="match status" value="1"/>
</dbReference>
<dbReference type="InterPro" id="IPR050515">
    <property type="entry name" value="Beta-lactam/transpept"/>
</dbReference>
<evidence type="ECO:0000313" key="7">
    <source>
        <dbReference type="Proteomes" id="UP000178526"/>
    </source>
</evidence>
<sequence length="605" mass="66258">MTNPSNDNTRKRIFIIFSFLSVLFAVALVKDFYLQVVKHKPLSDRAEKQSTQRIVINPVRGIVYDRNYRSMAVSIDVNSVYAMPLKIENPKKVAGTLSKILSVSRKSLEEKLSSKKAFVWIKRKVSEDEFQAIEKIKPEGIDFLKESQRFYPKGELASQLIGFSGIDNDGLGGIEKRFDEFIKGKSGVRIMTEKDAKGRSIYVFEKPRSEGKSIVLTIDENIQYIVQSELEKRVEEVKAAGGCAVAVNPRNGDILAVAAMPKFNPNQVNQHSPSDWRNKVISDPYEPGSTFKVITASAALEESVAKPDTILDCSNGFIQVANKKISDVHKYGMLSFEQVIQKSSNVGTIKLGMMLGSLQLYKYMRLFGVGERTGVELDGESPGILRKPEEWSGTSIGAIPIGQEVSVTPLQLALIYSAIGNGGVLYKPRIAIKVEDSEGNVEKEFKTEIKRRVISEKTAKILSGILKGVVSEEGTGNLAKVKGFQVAGKTGTAQIAKKGGGGYVSGKFNSSFVGYLPVNNPVITILVVIDEPSTAHYGGVIAAPAFSRMAERIMRYMNIKPEEETPNTYAAASDKNNKSGGIALSKFDKAAPSEEENSSGKNKTL</sequence>
<dbReference type="InterPro" id="IPR005311">
    <property type="entry name" value="PBP_dimer"/>
</dbReference>
<dbReference type="GO" id="GO:0008658">
    <property type="term" value="F:penicillin binding"/>
    <property type="evidence" value="ECO:0007669"/>
    <property type="project" value="InterPro"/>
</dbReference>
<dbReference type="AlphaFoldDB" id="A0A1F7RHL4"/>
<organism evidence="6 7">
    <name type="scientific">Candidatus Schekmanbacteria bacterium GWA2_38_11</name>
    <dbReference type="NCBI Taxonomy" id="1817876"/>
    <lineage>
        <taxon>Bacteria</taxon>
        <taxon>Candidatus Schekmaniibacteriota</taxon>
    </lineage>
</organism>